<reference evidence="2 3" key="1">
    <citation type="submission" date="2019-03" db="EMBL/GenBank/DDBJ databases">
        <title>Genomic Encyclopedia of Archaeal and Bacterial Type Strains, Phase II (KMG-II): from individual species to whole genera.</title>
        <authorList>
            <person name="Goeker M."/>
        </authorList>
    </citation>
    <scope>NUCLEOTIDE SEQUENCE [LARGE SCALE GENOMIC DNA]</scope>
    <source>
        <strain evidence="2 3">DSM 28213</strain>
    </source>
</reference>
<dbReference type="OrthoDB" id="660361at2"/>
<dbReference type="Pfam" id="PF13858">
    <property type="entry name" value="DUF4199"/>
    <property type="match status" value="1"/>
</dbReference>
<dbReference type="AlphaFoldDB" id="A0A4R7F5Q0"/>
<feature type="transmembrane region" description="Helical" evidence="1">
    <location>
        <begin position="147"/>
        <end position="168"/>
    </location>
</feature>
<accession>A0A4R7F5Q0</accession>
<keyword evidence="3" id="KW-1185">Reference proteome</keyword>
<keyword evidence="1" id="KW-0472">Membrane</keyword>
<comment type="caution">
    <text evidence="2">The sequence shown here is derived from an EMBL/GenBank/DDBJ whole genome shotgun (WGS) entry which is preliminary data.</text>
</comment>
<keyword evidence="1" id="KW-0812">Transmembrane</keyword>
<evidence type="ECO:0000313" key="2">
    <source>
        <dbReference type="EMBL" id="TDS59597.1"/>
    </source>
</evidence>
<dbReference type="InterPro" id="IPR025250">
    <property type="entry name" value="DUF4199"/>
</dbReference>
<dbReference type="RefSeq" id="WP_133712373.1">
    <property type="nucleotide sequence ID" value="NZ_SOAG01000010.1"/>
</dbReference>
<evidence type="ECO:0000313" key="3">
    <source>
        <dbReference type="Proteomes" id="UP000295215"/>
    </source>
</evidence>
<protein>
    <submittedName>
        <fullName evidence="2">Uncharacterized protein DUF4199</fullName>
    </submittedName>
</protein>
<gene>
    <name evidence="2" type="ORF">C8P70_11045</name>
</gene>
<feature type="transmembrane region" description="Helical" evidence="1">
    <location>
        <begin position="41"/>
        <end position="60"/>
    </location>
</feature>
<evidence type="ECO:0000256" key="1">
    <source>
        <dbReference type="SAM" id="Phobius"/>
    </source>
</evidence>
<organism evidence="2 3">
    <name type="scientific">Myroides indicus</name>
    <dbReference type="NCBI Taxonomy" id="1323422"/>
    <lineage>
        <taxon>Bacteria</taxon>
        <taxon>Pseudomonadati</taxon>
        <taxon>Bacteroidota</taxon>
        <taxon>Flavobacteriia</taxon>
        <taxon>Flavobacteriales</taxon>
        <taxon>Flavobacteriaceae</taxon>
        <taxon>Myroides</taxon>
    </lineage>
</organism>
<sequence length="189" mass="21227">MKNPIHKVGIIFGIILAAYYILFNVISFFTSRNLFTDKFAGFANMGVIIVIGLLTIILAKKKAGGFLTFREAFTPYLIMVVIGVSTNAITYYLLFNFVDPSAKEEINKTLYEMLVQTLNNSGLPEADIQDQLNKASKLDQFQFKSQLFSWAGSILRNSILGLFLAAIFKNKSEFSPLKQEESNDIKVTE</sequence>
<dbReference type="EMBL" id="SOAG01000010">
    <property type="protein sequence ID" value="TDS59597.1"/>
    <property type="molecule type" value="Genomic_DNA"/>
</dbReference>
<proteinExistence type="predicted"/>
<name>A0A4R7F5Q0_9FLAO</name>
<dbReference type="Proteomes" id="UP000295215">
    <property type="component" value="Unassembled WGS sequence"/>
</dbReference>
<feature type="transmembrane region" description="Helical" evidence="1">
    <location>
        <begin position="72"/>
        <end position="94"/>
    </location>
</feature>
<keyword evidence="1" id="KW-1133">Transmembrane helix</keyword>
<feature type="transmembrane region" description="Helical" evidence="1">
    <location>
        <begin position="9"/>
        <end position="29"/>
    </location>
</feature>